<dbReference type="AlphaFoldDB" id="A0A8X6KLH6"/>
<comment type="caution">
    <text evidence="1">The sequence shown here is derived from an EMBL/GenBank/DDBJ whole genome shotgun (WGS) entry which is preliminary data.</text>
</comment>
<protein>
    <submittedName>
        <fullName evidence="1">Uncharacterized protein</fullName>
    </submittedName>
</protein>
<reference evidence="1" key="1">
    <citation type="submission" date="2020-07" db="EMBL/GenBank/DDBJ databases">
        <title>Multicomponent nature underlies the extraordinary mechanical properties of spider dragline silk.</title>
        <authorList>
            <person name="Kono N."/>
            <person name="Nakamura H."/>
            <person name="Mori M."/>
            <person name="Yoshida Y."/>
            <person name="Ohtoshi R."/>
            <person name="Malay A.D."/>
            <person name="Moran D.A.P."/>
            <person name="Tomita M."/>
            <person name="Numata K."/>
            <person name="Arakawa K."/>
        </authorList>
    </citation>
    <scope>NUCLEOTIDE SEQUENCE</scope>
</reference>
<name>A0A8X6KLH6_TRICU</name>
<organism evidence="1 2">
    <name type="scientific">Trichonephila clavata</name>
    <name type="common">Joro spider</name>
    <name type="synonym">Nephila clavata</name>
    <dbReference type="NCBI Taxonomy" id="2740835"/>
    <lineage>
        <taxon>Eukaryota</taxon>
        <taxon>Metazoa</taxon>
        <taxon>Ecdysozoa</taxon>
        <taxon>Arthropoda</taxon>
        <taxon>Chelicerata</taxon>
        <taxon>Arachnida</taxon>
        <taxon>Araneae</taxon>
        <taxon>Araneomorphae</taxon>
        <taxon>Entelegynae</taxon>
        <taxon>Araneoidea</taxon>
        <taxon>Nephilidae</taxon>
        <taxon>Trichonephila</taxon>
    </lineage>
</organism>
<keyword evidence="2" id="KW-1185">Reference proteome</keyword>
<gene>
    <name evidence="1" type="ORF">TNCT_493801</name>
</gene>
<evidence type="ECO:0000313" key="2">
    <source>
        <dbReference type="Proteomes" id="UP000887116"/>
    </source>
</evidence>
<dbReference type="EMBL" id="BMAO01031798">
    <property type="protein sequence ID" value="GFQ77704.1"/>
    <property type="molecule type" value="Genomic_DNA"/>
</dbReference>
<sequence>LKIGYQGNEASEWDVTMVTMRGKDAQGLVLQKGYSALMLYLGAWEDPTGRDLSIC</sequence>
<evidence type="ECO:0000313" key="1">
    <source>
        <dbReference type="EMBL" id="GFQ77704.1"/>
    </source>
</evidence>
<proteinExistence type="predicted"/>
<accession>A0A8X6KLH6</accession>
<feature type="non-terminal residue" evidence="1">
    <location>
        <position position="1"/>
    </location>
</feature>
<dbReference type="Proteomes" id="UP000887116">
    <property type="component" value="Unassembled WGS sequence"/>
</dbReference>